<evidence type="ECO:0000313" key="11">
    <source>
        <dbReference type="EMBL" id="VHO02096.1"/>
    </source>
</evidence>
<evidence type="ECO:0000256" key="2">
    <source>
        <dbReference type="ARBA" id="ARBA00022692"/>
    </source>
</evidence>
<keyword evidence="5 7" id="KW-0807">Transducer</keyword>
<dbReference type="InterPro" id="IPR003660">
    <property type="entry name" value="HAMP_dom"/>
</dbReference>
<accession>A0A486XK65</accession>
<dbReference type="PANTHER" id="PTHR32089:SF119">
    <property type="entry name" value="METHYL-ACCEPTING CHEMOTAXIS PROTEIN CTPL"/>
    <property type="match status" value="1"/>
</dbReference>
<feature type="domain" description="Methyl-accepting transducer" evidence="9">
    <location>
        <begin position="348"/>
        <end position="584"/>
    </location>
</feature>
<dbReference type="PROSITE" id="PS50111">
    <property type="entry name" value="CHEMOTAXIS_TRANSDUC_2"/>
    <property type="match status" value="1"/>
</dbReference>
<gene>
    <name evidence="11" type="ORF">BAL341_555</name>
</gene>
<dbReference type="FunFam" id="1.10.287.950:FF:000001">
    <property type="entry name" value="Methyl-accepting chemotaxis sensory transducer"/>
    <property type="match status" value="1"/>
</dbReference>
<dbReference type="PANTHER" id="PTHR32089">
    <property type="entry name" value="METHYL-ACCEPTING CHEMOTAXIS PROTEIN MCPB"/>
    <property type="match status" value="1"/>
</dbReference>
<dbReference type="GO" id="GO:0007165">
    <property type="term" value="P:signal transduction"/>
    <property type="evidence" value="ECO:0007669"/>
    <property type="project" value="UniProtKB-KW"/>
</dbReference>
<keyword evidence="2 8" id="KW-0812">Transmembrane</keyword>
<dbReference type="GO" id="GO:0006935">
    <property type="term" value="P:chemotaxis"/>
    <property type="evidence" value="ECO:0007669"/>
    <property type="project" value="InterPro"/>
</dbReference>
<reference evidence="11" key="1">
    <citation type="submission" date="2019-04" db="EMBL/GenBank/DDBJ databases">
        <authorList>
            <person name="Brambilla D."/>
        </authorList>
    </citation>
    <scope>NUCLEOTIDE SEQUENCE</scope>
    <source>
        <strain evidence="11">BAL1</strain>
    </source>
</reference>
<dbReference type="GO" id="GO:0016020">
    <property type="term" value="C:membrane"/>
    <property type="evidence" value="ECO:0007669"/>
    <property type="project" value="UniProtKB-SubCell"/>
</dbReference>
<dbReference type="GO" id="GO:0004888">
    <property type="term" value="F:transmembrane signaling receptor activity"/>
    <property type="evidence" value="ECO:0007669"/>
    <property type="project" value="InterPro"/>
</dbReference>
<evidence type="ECO:0000259" key="9">
    <source>
        <dbReference type="PROSITE" id="PS50111"/>
    </source>
</evidence>
<sequence length="620" mass="69172">MESLRYLSIKQRLFINGGALVLAMAIMLLILFYQSAQLTSLARTQQLVEQISTDVLMFRRHEKDFMMRTDLKYQKRLEEHYQLMQQRAEEMATLLLQHKIDDQPLQRFRQLTSEYLQSFNQLVNQQAVIGFTPDNGLQLELRRAAQQLEQRLDGAGRDDLMVQLLQLRRAEKDFLLRRDMADSEKFNSIFMQLNALLNNDNDDSKQLAQLYQQKFAQLVSALQQFGLDETQGVTGVMRKAIQSTESSLKELSEQAGLAVKDAVKATQYLALGVFVLVLSSVLILVLLTSRNILKPIMDVCQTIGLIRKNNDFRMRVAVAGKDEMTTLASDFNTMLGDFQDLIKTVNLALEMLDQATNELAQSTADTSRGMQQQQNETDMVATAVTQMGATINEIASNTENTAAKAEATNQNAQTGRVEVQQTVQRINQLSERLHSATSVVGELEKDSKTIGSVLDVIRGIAEQTNLLALNAAIEAARAGEQGRGFAVVADEVRNLAMRTQESTRQIETIVGGLQGRTSEIVNVIQSCREQGSESAEQANVAMQLLTEITADVSNIMDMTTQIAAAIEQQSHVAAEVNRNVVKIRDLSDETYGHARHNASISEEVAQQAARLHQSVDRFKA</sequence>
<keyword evidence="3 8" id="KW-1133">Transmembrane helix</keyword>
<evidence type="ECO:0000256" key="1">
    <source>
        <dbReference type="ARBA" id="ARBA00004141"/>
    </source>
</evidence>
<dbReference type="SMART" id="SM00283">
    <property type="entry name" value="MA"/>
    <property type="match status" value="1"/>
</dbReference>
<dbReference type="InterPro" id="IPR032255">
    <property type="entry name" value="HBM"/>
</dbReference>
<organism evidence="11">
    <name type="scientific">Rheinheimera sp. BAL341</name>
    <dbReference type="NCBI Taxonomy" id="1708203"/>
    <lineage>
        <taxon>Bacteria</taxon>
        <taxon>Pseudomonadati</taxon>
        <taxon>Pseudomonadota</taxon>
        <taxon>Gammaproteobacteria</taxon>
        <taxon>Chromatiales</taxon>
        <taxon>Chromatiaceae</taxon>
        <taxon>Rheinheimera</taxon>
    </lineage>
</organism>
<dbReference type="SMART" id="SM01358">
    <property type="entry name" value="HBM"/>
    <property type="match status" value="1"/>
</dbReference>
<keyword evidence="4 8" id="KW-0472">Membrane</keyword>
<dbReference type="PROSITE" id="PS50885">
    <property type="entry name" value="HAMP"/>
    <property type="match status" value="1"/>
</dbReference>
<dbReference type="SMART" id="SM00304">
    <property type="entry name" value="HAMP"/>
    <property type="match status" value="2"/>
</dbReference>
<evidence type="ECO:0000256" key="3">
    <source>
        <dbReference type="ARBA" id="ARBA00022989"/>
    </source>
</evidence>
<feature type="domain" description="HAMP" evidence="10">
    <location>
        <begin position="290"/>
        <end position="343"/>
    </location>
</feature>
<protein>
    <submittedName>
        <fullName evidence="11">Methyl-accepting chemotaxis protein, homolog 3</fullName>
    </submittedName>
</protein>
<dbReference type="Pfam" id="PF00015">
    <property type="entry name" value="MCPsignal"/>
    <property type="match status" value="1"/>
</dbReference>
<comment type="subcellular location">
    <subcellularLocation>
        <location evidence="1">Membrane</location>
        <topology evidence="1">Multi-pass membrane protein</topology>
    </subcellularLocation>
</comment>
<evidence type="ECO:0000256" key="5">
    <source>
        <dbReference type="ARBA" id="ARBA00023224"/>
    </source>
</evidence>
<comment type="similarity">
    <text evidence="6">Belongs to the methyl-accepting chemotaxis (MCP) protein family.</text>
</comment>
<evidence type="ECO:0000256" key="7">
    <source>
        <dbReference type="PROSITE-ProRule" id="PRU00284"/>
    </source>
</evidence>
<evidence type="ECO:0000256" key="4">
    <source>
        <dbReference type="ARBA" id="ARBA00023136"/>
    </source>
</evidence>
<dbReference type="InterPro" id="IPR004089">
    <property type="entry name" value="MCPsignal_dom"/>
</dbReference>
<dbReference type="AlphaFoldDB" id="A0A486XK65"/>
<feature type="transmembrane region" description="Helical" evidence="8">
    <location>
        <begin position="12"/>
        <end position="33"/>
    </location>
</feature>
<dbReference type="Gene3D" id="1.10.287.950">
    <property type="entry name" value="Methyl-accepting chemotaxis protein"/>
    <property type="match status" value="1"/>
</dbReference>
<feature type="transmembrane region" description="Helical" evidence="8">
    <location>
        <begin position="268"/>
        <end position="287"/>
    </location>
</feature>
<dbReference type="Pfam" id="PF00672">
    <property type="entry name" value="HAMP"/>
    <property type="match status" value="1"/>
</dbReference>
<dbReference type="PRINTS" id="PR00260">
    <property type="entry name" value="CHEMTRNSDUCR"/>
</dbReference>
<dbReference type="SUPFAM" id="SSF58104">
    <property type="entry name" value="Methyl-accepting chemotaxis protein (MCP) signaling domain"/>
    <property type="match status" value="1"/>
</dbReference>
<evidence type="ECO:0000256" key="8">
    <source>
        <dbReference type="SAM" id="Phobius"/>
    </source>
</evidence>
<dbReference type="CDD" id="cd11386">
    <property type="entry name" value="MCP_signal"/>
    <property type="match status" value="1"/>
</dbReference>
<evidence type="ECO:0000256" key="6">
    <source>
        <dbReference type="ARBA" id="ARBA00029447"/>
    </source>
</evidence>
<name>A0A486XK65_9GAMM</name>
<dbReference type="EMBL" id="CAAJGR010000053">
    <property type="protein sequence ID" value="VHO02096.1"/>
    <property type="molecule type" value="Genomic_DNA"/>
</dbReference>
<evidence type="ECO:0000259" key="10">
    <source>
        <dbReference type="PROSITE" id="PS50885"/>
    </source>
</evidence>
<proteinExistence type="inferred from homology"/>
<dbReference type="InterPro" id="IPR004090">
    <property type="entry name" value="Chemotax_Me-accpt_rcpt"/>
</dbReference>